<dbReference type="Proteomes" id="UP000632195">
    <property type="component" value="Unassembled WGS sequence"/>
</dbReference>
<organism evidence="3 4">
    <name type="scientific">Thermogymnomonas acidicola</name>
    <dbReference type="NCBI Taxonomy" id="399579"/>
    <lineage>
        <taxon>Archaea</taxon>
        <taxon>Methanobacteriati</taxon>
        <taxon>Thermoplasmatota</taxon>
        <taxon>Thermoplasmata</taxon>
        <taxon>Thermoplasmatales</taxon>
        <taxon>Thermogymnomonas</taxon>
    </lineage>
</organism>
<proteinExistence type="inferred from homology"/>
<evidence type="ECO:0000313" key="3">
    <source>
        <dbReference type="EMBL" id="GGM75077.1"/>
    </source>
</evidence>
<accession>A0AA37BRK7</accession>
<evidence type="ECO:0000313" key="4">
    <source>
        <dbReference type="Proteomes" id="UP000632195"/>
    </source>
</evidence>
<protein>
    <recommendedName>
        <fullName evidence="2">UPF0145 protein GCM10007108_11260</fullName>
    </recommendedName>
</protein>
<keyword evidence="4" id="KW-1185">Reference proteome</keyword>
<dbReference type="Gene3D" id="3.30.110.70">
    <property type="entry name" value="Hypothetical protein apc22750. Chain B"/>
    <property type="match status" value="1"/>
</dbReference>
<reference evidence="3" key="2">
    <citation type="submission" date="2022-09" db="EMBL/GenBank/DDBJ databases">
        <authorList>
            <person name="Sun Q."/>
            <person name="Ohkuma M."/>
        </authorList>
    </citation>
    <scope>NUCLEOTIDE SEQUENCE</scope>
    <source>
        <strain evidence="3">JCM 13583</strain>
    </source>
</reference>
<reference evidence="3" key="1">
    <citation type="journal article" date="2014" name="Int. J. Syst. Evol. Microbiol.">
        <title>Complete genome sequence of Corynebacterium casei LMG S-19264T (=DSM 44701T), isolated from a smear-ripened cheese.</title>
        <authorList>
            <consortium name="US DOE Joint Genome Institute (JGI-PGF)"/>
            <person name="Walter F."/>
            <person name="Albersmeier A."/>
            <person name="Kalinowski J."/>
            <person name="Ruckert C."/>
        </authorList>
    </citation>
    <scope>NUCLEOTIDE SEQUENCE</scope>
    <source>
        <strain evidence="3">JCM 13583</strain>
    </source>
</reference>
<comment type="similarity">
    <text evidence="1 2">Belongs to the UPF0145 family.</text>
</comment>
<sequence>MAEITAVTSDYVPGKKIVKVIGTVWGITVRSRGLGGNIMASLRSLAGGEINEYVKMLNDARSVAVQRLMDRASSMGANAVISLRFDSSDIAQVMTEIVAYGTAVVVEDGSSDATYVKLD</sequence>
<dbReference type="RefSeq" id="WP_188681017.1">
    <property type="nucleotide sequence ID" value="NZ_BMNY01000001.1"/>
</dbReference>
<comment type="caution">
    <text evidence="3">The sequence shown here is derived from an EMBL/GenBank/DDBJ whole genome shotgun (WGS) entry which is preliminary data.</text>
</comment>
<name>A0AA37BRK7_9ARCH</name>
<dbReference type="AlphaFoldDB" id="A0AA37BRK7"/>
<evidence type="ECO:0000256" key="1">
    <source>
        <dbReference type="ARBA" id="ARBA00010751"/>
    </source>
</evidence>
<dbReference type="PANTHER" id="PTHR34068:SF2">
    <property type="entry name" value="UPF0145 PROTEIN SCO3412"/>
    <property type="match status" value="1"/>
</dbReference>
<dbReference type="SUPFAM" id="SSF117782">
    <property type="entry name" value="YbjQ-like"/>
    <property type="match status" value="1"/>
</dbReference>
<dbReference type="InterPro" id="IPR002765">
    <property type="entry name" value="UPF0145_YbjQ-like"/>
</dbReference>
<dbReference type="Pfam" id="PF01906">
    <property type="entry name" value="YbjQ_1"/>
    <property type="match status" value="1"/>
</dbReference>
<dbReference type="EMBL" id="BMNY01000001">
    <property type="protein sequence ID" value="GGM75077.1"/>
    <property type="molecule type" value="Genomic_DNA"/>
</dbReference>
<dbReference type="PANTHER" id="PTHR34068">
    <property type="entry name" value="UPF0145 PROTEIN YBJQ"/>
    <property type="match status" value="1"/>
</dbReference>
<gene>
    <name evidence="3" type="ORF">GCM10007108_11260</name>
</gene>
<dbReference type="HAMAP" id="MF_00338">
    <property type="entry name" value="UPF0145"/>
    <property type="match status" value="1"/>
</dbReference>
<evidence type="ECO:0000256" key="2">
    <source>
        <dbReference type="HAMAP-Rule" id="MF_00338"/>
    </source>
</evidence>
<dbReference type="InterPro" id="IPR035439">
    <property type="entry name" value="UPF0145_dom_sf"/>
</dbReference>